<keyword evidence="2 11" id="KW-1003">Cell membrane</keyword>
<keyword evidence="4 11" id="KW-0808">Transferase</keyword>
<comment type="similarity">
    <text evidence="11">Belongs to the SEDS family. MrdB/RodA subfamily.</text>
</comment>
<dbReference type="AlphaFoldDB" id="A0A7W6MA51"/>
<dbReference type="UniPathway" id="UPA00219"/>
<feature type="transmembrane region" description="Helical" evidence="11">
    <location>
        <begin position="352"/>
        <end position="370"/>
    </location>
</feature>
<organism evidence="12 13">
    <name type="scientific">Sulfitobacter noctilucicola</name>
    <dbReference type="NCBI Taxonomy" id="1342301"/>
    <lineage>
        <taxon>Bacteria</taxon>
        <taxon>Pseudomonadati</taxon>
        <taxon>Pseudomonadota</taxon>
        <taxon>Alphaproteobacteria</taxon>
        <taxon>Rhodobacterales</taxon>
        <taxon>Roseobacteraceae</taxon>
        <taxon>Sulfitobacter</taxon>
    </lineage>
</organism>
<dbReference type="InterPro" id="IPR001182">
    <property type="entry name" value="FtsW/RodA"/>
</dbReference>
<name>A0A7W6MA51_9RHOB</name>
<evidence type="ECO:0000256" key="2">
    <source>
        <dbReference type="ARBA" id="ARBA00022475"/>
    </source>
</evidence>
<keyword evidence="9 11" id="KW-0472">Membrane</keyword>
<dbReference type="GO" id="GO:0015648">
    <property type="term" value="F:lipid-linked peptidoglycan transporter activity"/>
    <property type="evidence" value="ECO:0007669"/>
    <property type="project" value="TreeGrafter"/>
</dbReference>
<dbReference type="Pfam" id="PF01098">
    <property type="entry name" value="FTSW_RODA_SPOVE"/>
    <property type="match status" value="1"/>
</dbReference>
<comment type="subcellular location">
    <subcellularLocation>
        <location evidence="11">Cell inner membrane</location>
        <topology evidence="11">Multi-pass membrane protein</topology>
    </subcellularLocation>
    <subcellularLocation>
        <location evidence="1">Membrane</location>
        <topology evidence="1">Multi-pass membrane protein</topology>
    </subcellularLocation>
</comment>
<feature type="transmembrane region" description="Helical" evidence="11">
    <location>
        <begin position="83"/>
        <end position="100"/>
    </location>
</feature>
<feature type="transmembrane region" description="Helical" evidence="11">
    <location>
        <begin position="175"/>
        <end position="207"/>
    </location>
</feature>
<comment type="catalytic activity">
    <reaction evidence="11">
        <text>[GlcNAc-(1-&gt;4)-Mur2Ac(oyl-L-Ala-gamma-D-Glu-L-Lys-D-Ala-D-Ala)](n)-di-trans,octa-cis-undecaprenyl diphosphate + beta-D-GlcNAc-(1-&gt;4)-Mur2Ac(oyl-L-Ala-gamma-D-Glu-L-Lys-D-Ala-D-Ala)-di-trans,octa-cis-undecaprenyl diphosphate = [GlcNAc-(1-&gt;4)-Mur2Ac(oyl-L-Ala-gamma-D-Glu-L-Lys-D-Ala-D-Ala)](n+1)-di-trans,octa-cis-undecaprenyl diphosphate + di-trans,octa-cis-undecaprenyl diphosphate + H(+)</text>
        <dbReference type="Rhea" id="RHEA:23708"/>
        <dbReference type="Rhea" id="RHEA-COMP:9602"/>
        <dbReference type="Rhea" id="RHEA-COMP:9603"/>
        <dbReference type="ChEBI" id="CHEBI:15378"/>
        <dbReference type="ChEBI" id="CHEBI:58405"/>
        <dbReference type="ChEBI" id="CHEBI:60033"/>
        <dbReference type="ChEBI" id="CHEBI:78435"/>
        <dbReference type="EC" id="2.4.99.28"/>
    </reaction>
</comment>
<keyword evidence="8 11" id="KW-1133">Transmembrane helix</keyword>
<dbReference type="GO" id="GO:0032153">
    <property type="term" value="C:cell division site"/>
    <property type="evidence" value="ECO:0007669"/>
    <property type="project" value="TreeGrafter"/>
</dbReference>
<keyword evidence="3 11" id="KW-0328">Glycosyltransferase</keyword>
<feature type="transmembrane region" description="Helical" evidence="11">
    <location>
        <begin position="59"/>
        <end position="77"/>
    </location>
</feature>
<evidence type="ECO:0000256" key="3">
    <source>
        <dbReference type="ARBA" id="ARBA00022676"/>
    </source>
</evidence>
<dbReference type="EC" id="2.4.99.28" evidence="11"/>
<dbReference type="GO" id="GO:0008360">
    <property type="term" value="P:regulation of cell shape"/>
    <property type="evidence" value="ECO:0007669"/>
    <property type="project" value="UniProtKB-KW"/>
</dbReference>
<evidence type="ECO:0000256" key="5">
    <source>
        <dbReference type="ARBA" id="ARBA00022692"/>
    </source>
</evidence>
<dbReference type="Proteomes" id="UP000565745">
    <property type="component" value="Unassembled WGS sequence"/>
</dbReference>
<dbReference type="EMBL" id="JACIFU010000003">
    <property type="protein sequence ID" value="MBB4175214.1"/>
    <property type="molecule type" value="Genomic_DNA"/>
</dbReference>
<keyword evidence="5 11" id="KW-0812">Transmembrane</keyword>
<dbReference type="GO" id="GO:0009252">
    <property type="term" value="P:peptidoglycan biosynthetic process"/>
    <property type="evidence" value="ECO:0007669"/>
    <property type="project" value="UniProtKB-UniRule"/>
</dbReference>
<dbReference type="GO" id="GO:0071555">
    <property type="term" value="P:cell wall organization"/>
    <property type="evidence" value="ECO:0007669"/>
    <property type="project" value="UniProtKB-KW"/>
</dbReference>
<comment type="pathway">
    <text evidence="11">Cell wall biogenesis; peptidoglycan biosynthesis.</text>
</comment>
<keyword evidence="6 11" id="KW-0133">Cell shape</keyword>
<dbReference type="OrthoDB" id="9768187at2"/>
<dbReference type="InterPro" id="IPR011923">
    <property type="entry name" value="RodA/MrdB"/>
</dbReference>
<feature type="transmembrane region" description="Helical" evidence="11">
    <location>
        <begin position="25"/>
        <end position="47"/>
    </location>
</feature>
<evidence type="ECO:0000256" key="4">
    <source>
        <dbReference type="ARBA" id="ARBA00022679"/>
    </source>
</evidence>
<gene>
    <name evidence="11" type="primary">mrdB</name>
    <name evidence="11" type="synonym">rodA</name>
    <name evidence="12" type="ORF">GGR93_003002</name>
</gene>
<keyword evidence="11" id="KW-0997">Cell inner membrane</keyword>
<reference evidence="12 13" key="1">
    <citation type="submission" date="2020-08" db="EMBL/GenBank/DDBJ databases">
        <title>Genomic Encyclopedia of Type Strains, Phase IV (KMG-IV): sequencing the most valuable type-strain genomes for metagenomic binning, comparative biology and taxonomic classification.</title>
        <authorList>
            <person name="Goeker M."/>
        </authorList>
    </citation>
    <scope>NUCLEOTIDE SEQUENCE [LARGE SCALE GENOMIC DNA]</scope>
    <source>
        <strain evidence="12 13">DSM 101015</strain>
    </source>
</reference>
<evidence type="ECO:0000313" key="12">
    <source>
        <dbReference type="EMBL" id="MBB4175214.1"/>
    </source>
</evidence>
<dbReference type="PANTHER" id="PTHR30474:SF1">
    <property type="entry name" value="PEPTIDOGLYCAN GLYCOSYLTRANSFERASE MRDB"/>
    <property type="match status" value="1"/>
</dbReference>
<comment type="caution">
    <text evidence="12">The sequence shown here is derived from an EMBL/GenBank/DDBJ whole genome shotgun (WGS) entry which is preliminary data.</text>
</comment>
<dbReference type="GO" id="GO:0008955">
    <property type="term" value="F:peptidoglycan glycosyltransferase activity"/>
    <property type="evidence" value="ECO:0007669"/>
    <property type="project" value="UniProtKB-UniRule"/>
</dbReference>
<dbReference type="GO" id="GO:0005886">
    <property type="term" value="C:plasma membrane"/>
    <property type="evidence" value="ECO:0007669"/>
    <property type="project" value="UniProtKB-SubCell"/>
</dbReference>
<keyword evidence="13" id="KW-1185">Reference proteome</keyword>
<accession>A0A7W6MA51</accession>
<evidence type="ECO:0000256" key="10">
    <source>
        <dbReference type="ARBA" id="ARBA00023316"/>
    </source>
</evidence>
<evidence type="ECO:0000313" key="13">
    <source>
        <dbReference type="Proteomes" id="UP000565745"/>
    </source>
</evidence>
<dbReference type="RefSeq" id="WP_025055694.1">
    <property type="nucleotide sequence ID" value="NZ_JACIFU010000003.1"/>
</dbReference>
<sequence>MSYLEYTVKSVPTGFRKILHLNWPLALLLASVCGVGFLMLYSVAGGSFSPWAEPQMKRFGLGLALMLGVALVPIWLWRNLSGLAYGVSLVLLLAVAFVGDSRKGSQRWLDLGFIDLQPSELMKITLVMFLAAYYDWLPARRVSHPFWVLLPVGIILLPTALVLQQPDLGTSILLLTAGAGLMFLAGVHWAYFAVVIAAGIGLVTAVFQSRGTAWQLLNDYQYRRIDTFLDPAADPLGAGYHITQSKIALGSGGWTGRGFMQGTQSRLNFLPEKHTDFIFTTLAEEFGFVGAISLLALYALIIVFCVVTAIRNKDRFSSLLTLGIALNFFLFFAVNMSMVMGMAPVVGVPLPLVSYGGSAMLVLLLAFGLVQSAHVHRPR</sequence>
<evidence type="ECO:0000256" key="8">
    <source>
        <dbReference type="ARBA" id="ARBA00022989"/>
    </source>
</evidence>
<evidence type="ECO:0000256" key="1">
    <source>
        <dbReference type="ARBA" id="ARBA00004141"/>
    </source>
</evidence>
<evidence type="ECO:0000256" key="6">
    <source>
        <dbReference type="ARBA" id="ARBA00022960"/>
    </source>
</evidence>
<dbReference type="GO" id="GO:0051301">
    <property type="term" value="P:cell division"/>
    <property type="evidence" value="ECO:0007669"/>
    <property type="project" value="InterPro"/>
</dbReference>
<feature type="transmembrane region" description="Helical" evidence="11">
    <location>
        <begin position="286"/>
        <end position="307"/>
    </location>
</feature>
<evidence type="ECO:0000256" key="9">
    <source>
        <dbReference type="ARBA" id="ARBA00023136"/>
    </source>
</evidence>
<evidence type="ECO:0000256" key="7">
    <source>
        <dbReference type="ARBA" id="ARBA00022984"/>
    </source>
</evidence>
<comment type="function">
    <text evidence="11">Peptidoglycan polymerase that is essential for cell wall elongation.</text>
</comment>
<feature type="transmembrane region" description="Helical" evidence="11">
    <location>
        <begin position="145"/>
        <end position="163"/>
    </location>
</feature>
<keyword evidence="10 11" id="KW-0961">Cell wall biogenesis/degradation</keyword>
<dbReference type="HAMAP" id="MF_02079">
    <property type="entry name" value="PGT_RodA"/>
    <property type="match status" value="1"/>
</dbReference>
<feature type="transmembrane region" description="Helical" evidence="11">
    <location>
        <begin position="121"/>
        <end position="139"/>
    </location>
</feature>
<dbReference type="PANTHER" id="PTHR30474">
    <property type="entry name" value="CELL CYCLE PROTEIN"/>
    <property type="match status" value="1"/>
</dbReference>
<protein>
    <recommendedName>
        <fullName evidence="11">Peptidoglycan glycosyltransferase MrdB</fullName>
        <shortName evidence="11">PGT</shortName>
        <ecNumber evidence="11">2.4.99.28</ecNumber>
    </recommendedName>
    <alternativeName>
        <fullName evidence="11">Cell elongation protein RodA</fullName>
    </alternativeName>
    <alternativeName>
        <fullName evidence="11">Cell wall polymerase</fullName>
    </alternativeName>
    <alternativeName>
        <fullName evidence="11">Peptidoglycan polymerase</fullName>
        <shortName evidence="11">PG polymerase</shortName>
    </alternativeName>
</protein>
<evidence type="ECO:0000256" key="11">
    <source>
        <dbReference type="HAMAP-Rule" id="MF_02079"/>
    </source>
</evidence>
<proteinExistence type="inferred from homology"/>
<feature type="transmembrane region" description="Helical" evidence="11">
    <location>
        <begin position="319"/>
        <end position="340"/>
    </location>
</feature>
<dbReference type="NCBIfam" id="TIGR02210">
    <property type="entry name" value="rodA_shape"/>
    <property type="match status" value="1"/>
</dbReference>
<keyword evidence="7 11" id="KW-0573">Peptidoglycan synthesis</keyword>
<dbReference type="PROSITE" id="PS00428">
    <property type="entry name" value="FTSW_RODA_SPOVE"/>
    <property type="match status" value="1"/>
</dbReference>
<dbReference type="InterPro" id="IPR018365">
    <property type="entry name" value="Cell_cycle_FtsW-rel_CS"/>
</dbReference>